<dbReference type="GO" id="GO:0018578">
    <property type="term" value="F:protocatechuate 3,4-dioxygenase activity"/>
    <property type="evidence" value="ECO:0007669"/>
    <property type="project" value="InterPro"/>
</dbReference>
<proteinExistence type="inferred from homology"/>
<dbReference type="PANTHER" id="PTHR33711:SF9">
    <property type="entry name" value="PROTOCATECHUATE 3,4-DIOXYGENASE ALPHA CHAIN"/>
    <property type="match status" value="1"/>
</dbReference>
<evidence type="ECO:0000313" key="6">
    <source>
        <dbReference type="Proteomes" id="UP000324974"/>
    </source>
</evidence>
<evidence type="ECO:0000256" key="2">
    <source>
        <dbReference type="ARBA" id="ARBA00022964"/>
    </source>
</evidence>
<dbReference type="InterPro" id="IPR039387">
    <property type="entry name" value="3_4-PCD"/>
</dbReference>
<dbReference type="EMBL" id="CP042425">
    <property type="protein sequence ID" value="QEL18015.1"/>
    <property type="molecule type" value="Genomic_DNA"/>
</dbReference>
<evidence type="ECO:0000256" key="3">
    <source>
        <dbReference type="ARBA" id="ARBA00023002"/>
    </source>
</evidence>
<name>A0A5C1AHB0_9BACT</name>
<dbReference type="InterPro" id="IPR006311">
    <property type="entry name" value="TAT_signal"/>
</dbReference>
<sequence>MRESFFNRRAFLRGGAALGAAALWTPGVFAEQLLRTPSLTEGPFYPDKLPLDTDNDLLVINDSITPAVGEITHLTGKVLGPTGSPIKDAVVEIWQCDAKQVYLHTSDSGPKAKQQDKNFQGFGRFTTGSTGEYRFRTIKPVAYPGRPAPHIHVKVKKGDRELLTTQFMVRGHAGNARDGVFNGTRDLIDRELILVDFKPIKESKVGELSANFVIVLGRTPDDRDTQPTRTRGR</sequence>
<dbReference type="Pfam" id="PF00775">
    <property type="entry name" value="Dioxygenase_C"/>
    <property type="match status" value="1"/>
</dbReference>
<evidence type="ECO:0000313" key="5">
    <source>
        <dbReference type="EMBL" id="QEL18015.1"/>
    </source>
</evidence>
<dbReference type="AlphaFoldDB" id="A0A5C1AHB0"/>
<dbReference type="InterPro" id="IPR000627">
    <property type="entry name" value="Intradiol_dOase_C"/>
</dbReference>
<evidence type="ECO:0000259" key="4">
    <source>
        <dbReference type="Pfam" id="PF00775"/>
    </source>
</evidence>
<feature type="domain" description="Intradiol ring-cleavage dioxygenases" evidence="4">
    <location>
        <begin position="41"/>
        <end position="171"/>
    </location>
</feature>
<evidence type="ECO:0000256" key="1">
    <source>
        <dbReference type="ARBA" id="ARBA00007825"/>
    </source>
</evidence>
<accession>A0A5C1AHB0</accession>
<keyword evidence="3" id="KW-0560">Oxidoreductase</keyword>
<dbReference type="SUPFAM" id="SSF49482">
    <property type="entry name" value="Aromatic compound dioxygenase"/>
    <property type="match status" value="1"/>
</dbReference>
<keyword evidence="6" id="KW-1185">Reference proteome</keyword>
<dbReference type="KEGG" id="lrs:PX52LOC_05029"/>
<dbReference type="PANTHER" id="PTHR33711">
    <property type="entry name" value="DIOXYGENASE, PUTATIVE (AFU_ORTHOLOGUE AFUA_2G02910)-RELATED"/>
    <property type="match status" value="1"/>
</dbReference>
<dbReference type="InterPro" id="IPR050770">
    <property type="entry name" value="Intradiol_RC_Dioxygenase"/>
</dbReference>
<dbReference type="Gene3D" id="2.60.130.10">
    <property type="entry name" value="Aromatic compound dioxygenase"/>
    <property type="match status" value="1"/>
</dbReference>
<protein>
    <submittedName>
        <fullName evidence="5">Intradiol ring-cleavage dioxygenase</fullName>
    </submittedName>
</protein>
<reference evidence="6" key="1">
    <citation type="submission" date="2019-08" db="EMBL/GenBank/DDBJ databases">
        <title>Limnoglobus roseus gen. nov., sp. nov., a novel freshwater planctomycete with a giant genome from the family Gemmataceae.</title>
        <authorList>
            <person name="Kulichevskaya I.S."/>
            <person name="Naumoff D.G."/>
            <person name="Miroshnikov K."/>
            <person name="Ivanova A."/>
            <person name="Philippov D.A."/>
            <person name="Hakobyan A."/>
            <person name="Rijpstra I.C."/>
            <person name="Sinninghe Damste J.S."/>
            <person name="Liesack W."/>
            <person name="Dedysh S.N."/>
        </authorList>
    </citation>
    <scope>NUCLEOTIDE SEQUENCE [LARGE SCALE GENOMIC DNA]</scope>
    <source>
        <strain evidence="6">PX52</strain>
    </source>
</reference>
<dbReference type="RefSeq" id="WP_149112556.1">
    <property type="nucleotide sequence ID" value="NZ_CP042425.1"/>
</dbReference>
<dbReference type="CDD" id="cd03459">
    <property type="entry name" value="3_4-PCD"/>
    <property type="match status" value="1"/>
</dbReference>
<organism evidence="5 6">
    <name type="scientific">Limnoglobus roseus</name>
    <dbReference type="NCBI Taxonomy" id="2598579"/>
    <lineage>
        <taxon>Bacteria</taxon>
        <taxon>Pseudomonadati</taxon>
        <taxon>Planctomycetota</taxon>
        <taxon>Planctomycetia</taxon>
        <taxon>Gemmatales</taxon>
        <taxon>Gemmataceae</taxon>
        <taxon>Limnoglobus</taxon>
    </lineage>
</organism>
<dbReference type="PROSITE" id="PS51318">
    <property type="entry name" value="TAT"/>
    <property type="match status" value="1"/>
</dbReference>
<keyword evidence="2 5" id="KW-0223">Dioxygenase</keyword>
<dbReference type="InterPro" id="IPR015889">
    <property type="entry name" value="Intradiol_dOase_core"/>
</dbReference>
<gene>
    <name evidence="5" type="ORF">PX52LOC_05029</name>
</gene>
<comment type="similarity">
    <text evidence="1">Belongs to the intradiol ring-cleavage dioxygenase family.</text>
</comment>
<dbReference type="GO" id="GO:0008199">
    <property type="term" value="F:ferric iron binding"/>
    <property type="evidence" value="ECO:0007669"/>
    <property type="project" value="InterPro"/>
</dbReference>
<dbReference type="OrthoDB" id="9800887at2"/>
<dbReference type="Proteomes" id="UP000324974">
    <property type="component" value="Chromosome"/>
</dbReference>